<dbReference type="CDD" id="cd09917">
    <property type="entry name" value="F-box_SF"/>
    <property type="match status" value="1"/>
</dbReference>
<feature type="domain" description="F-box" evidence="2">
    <location>
        <begin position="51"/>
        <end position="100"/>
    </location>
</feature>
<evidence type="ECO:0000313" key="4">
    <source>
        <dbReference type="Proteomes" id="UP000567179"/>
    </source>
</evidence>
<dbReference type="Proteomes" id="UP000567179">
    <property type="component" value="Unassembled WGS sequence"/>
</dbReference>
<dbReference type="PROSITE" id="PS50181">
    <property type="entry name" value="FBOX"/>
    <property type="match status" value="1"/>
</dbReference>
<evidence type="ECO:0000256" key="1">
    <source>
        <dbReference type="SAM" id="MobiDB-lite"/>
    </source>
</evidence>
<dbReference type="OrthoDB" id="2322499at2759"/>
<feature type="compositionally biased region" description="Basic residues" evidence="1">
    <location>
        <begin position="35"/>
        <end position="45"/>
    </location>
</feature>
<evidence type="ECO:0000259" key="2">
    <source>
        <dbReference type="PROSITE" id="PS50181"/>
    </source>
</evidence>
<dbReference type="EMBL" id="JAACJJ010000028">
    <property type="protein sequence ID" value="KAF5322771.1"/>
    <property type="molecule type" value="Genomic_DNA"/>
</dbReference>
<feature type="region of interest" description="Disordered" evidence="1">
    <location>
        <begin position="19"/>
        <end position="47"/>
    </location>
</feature>
<gene>
    <name evidence="3" type="ORF">D9619_000065</name>
</gene>
<feature type="compositionally biased region" description="Basic and acidic residues" evidence="1">
    <location>
        <begin position="19"/>
        <end position="34"/>
    </location>
</feature>
<dbReference type="InterPro" id="IPR036047">
    <property type="entry name" value="F-box-like_dom_sf"/>
</dbReference>
<comment type="caution">
    <text evidence="3">The sequence shown here is derived from an EMBL/GenBank/DDBJ whole genome shotgun (WGS) entry which is preliminary data.</text>
</comment>
<name>A0A8H5BH42_9AGAR</name>
<dbReference type="SUPFAM" id="SSF81383">
    <property type="entry name" value="F-box domain"/>
    <property type="match status" value="1"/>
</dbReference>
<evidence type="ECO:0000313" key="3">
    <source>
        <dbReference type="EMBL" id="KAF5322771.1"/>
    </source>
</evidence>
<sequence length="544" mass="62164">MRTRSSKCRMVDGDRELIAPETLEELRKSHDSRQRKTPGRKKAKASRLPCPNTLGAMPLDILLEIFKPLHPGDLVSLALSSKVLLTALRMDHAKAVWKKARESVALPEPLEGMTEMQFAWLIFNSWCTVCASESNATIDFMLRRRLCTKCRKRNLVKTSEFKEAFPKLDQSILSMLVPTHGPSAGGYQYFYYWWKADIERMAKKLEALEARTASENATGALVNFKEAQQEVATKMLDDAVDLTEAYNSWLYHERERDRDEAERAERKRTQKCHNLYVLDTTHAISNWNGYGIRKTPNPHAREVWADTRKALEPWIQEAASARREREDKLVRDARRRIFEGLYQEYHLTVDPSRWRYMPSAGTLRELAIFRNLIELPASHVVAEDSFAEAMANLDTMIATIIDKRKSDMLERLSFVAFTEGVPKAVNRASSLHLLECAILANRCGSCNQAVFGWEELSSHRCCATTEPAFYPDSLFTQAAVKVVRAARLPLQPDTSVAQIDTVDTIYVCASCTPINRHSRKAATAYRWRDCAKHLPARHESLWKQ</sequence>
<organism evidence="3 4">
    <name type="scientific">Psilocybe cf. subviscida</name>
    <dbReference type="NCBI Taxonomy" id="2480587"/>
    <lineage>
        <taxon>Eukaryota</taxon>
        <taxon>Fungi</taxon>
        <taxon>Dikarya</taxon>
        <taxon>Basidiomycota</taxon>
        <taxon>Agaricomycotina</taxon>
        <taxon>Agaricomycetes</taxon>
        <taxon>Agaricomycetidae</taxon>
        <taxon>Agaricales</taxon>
        <taxon>Agaricineae</taxon>
        <taxon>Strophariaceae</taxon>
        <taxon>Psilocybe</taxon>
    </lineage>
</organism>
<dbReference type="InterPro" id="IPR001810">
    <property type="entry name" value="F-box_dom"/>
</dbReference>
<keyword evidence="4" id="KW-1185">Reference proteome</keyword>
<proteinExistence type="predicted"/>
<accession>A0A8H5BH42</accession>
<reference evidence="3 4" key="1">
    <citation type="journal article" date="2020" name="ISME J.">
        <title>Uncovering the hidden diversity of litter-decomposition mechanisms in mushroom-forming fungi.</title>
        <authorList>
            <person name="Floudas D."/>
            <person name="Bentzer J."/>
            <person name="Ahren D."/>
            <person name="Johansson T."/>
            <person name="Persson P."/>
            <person name="Tunlid A."/>
        </authorList>
    </citation>
    <scope>NUCLEOTIDE SEQUENCE [LARGE SCALE GENOMIC DNA]</scope>
    <source>
        <strain evidence="3 4">CBS 101986</strain>
    </source>
</reference>
<dbReference type="AlphaFoldDB" id="A0A8H5BH42"/>
<protein>
    <recommendedName>
        <fullName evidence="2">F-box domain-containing protein</fullName>
    </recommendedName>
</protein>